<dbReference type="EMBL" id="JANIEX010000989">
    <property type="protein sequence ID" value="KAJ3561540.1"/>
    <property type="molecule type" value="Genomic_DNA"/>
</dbReference>
<feature type="region of interest" description="Disordered" evidence="1">
    <location>
        <begin position="1"/>
        <end position="130"/>
    </location>
</feature>
<feature type="compositionally biased region" description="Polar residues" evidence="1">
    <location>
        <begin position="51"/>
        <end position="60"/>
    </location>
</feature>
<proteinExistence type="predicted"/>
<gene>
    <name evidence="2" type="ORF">NP233_g10127</name>
</gene>
<name>A0AAD5VJK4_9AGAR</name>
<dbReference type="AlphaFoldDB" id="A0AAD5VJK4"/>
<sequence length="130" mass="13319">MSPASIPHPVPSSSPAPHLPVPTVPVYGPSQPASNTAPSPFRAENPGPFSPQATNVQAPSHPSPPVAQQMPTAAATIPTPSPHVPPSSGAPYGLTPLNSNGPPAQPSSPGKKKKTFLQKIGLKKKPKQDR</sequence>
<accession>A0AAD5VJK4</accession>
<dbReference type="Proteomes" id="UP001213000">
    <property type="component" value="Unassembled WGS sequence"/>
</dbReference>
<keyword evidence="3" id="KW-1185">Reference proteome</keyword>
<organism evidence="2 3">
    <name type="scientific">Leucocoprinus birnbaumii</name>
    <dbReference type="NCBI Taxonomy" id="56174"/>
    <lineage>
        <taxon>Eukaryota</taxon>
        <taxon>Fungi</taxon>
        <taxon>Dikarya</taxon>
        <taxon>Basidiomycota</taxon>
        <taxon>Agaricomycotina</taxon>
        <taxon>Agaricomycetes</taxon>
        <taxon>Agaricomycetidae</taxon>
        <taxon>Agaricales</taxon>
        <taxon>Agaricineae</taxon>
        <taxon>Agaricaceae</taxon>
        <taxon>Leucocoprinus</taxon>
    </lineage>
</organism>
<evidence type="ECO:0000256" key="1">
    <source>
        <dbReference type="SAM" id="MobiDB-lite"/>
    </source>
</evidence>
<feature type="compositionally biased region" description="Basic residues" evidence="1">
    <location>
        <begin position="110"/>
        <end position="130"/>
    </location>
</feature>
<comment type="caution">
    <text evidence="2">The sequence shown here is derived from an EMBL/GenBank/DDBJ whole genome shotgun (WGS) entry which is preliminary data.</text>
</comment>
<reference evidence="2" key="1">
    <citation type="submission" date="2022-07" db="EMBL/GenBank/DDBJ databases">
        <title>Genome Sequence of Leucocoprinus birnbaumii.</title>
        <authorList>
            <person name="Buettner E."/>
        </authorList>
    </citation>
    <scope>NUCLEOTIDE SEQUENCE</scope>
    <source>
        <strain evidence="2">VT141</strain>
    </source>
</reference>
<protein>
    <submittedName>
        <fullName evidence="2">Uncharacterized protein</fullName>
    </submittedName>
</protein>
<feature type="compositionally biased region" description="Pro residues" evidence="1">
    <location>
        <begin position="1"/>
        <end position="23"/>
    </location>
</feature>
<evidence type="ECO:0000313" key="2">
    <source>
        <dbReference type="EMBL" id="KAJ3561540.1"/>
    </source>
</evidence>
<evidence type="ECO:0000313" key="3">
    <source>
        <dbReference type="Proteomes" id="UP001213000"/>
    </source>
</evidence>